<feature type="compositionally biased region" description="Polar residues" evidence="1">
    <location>
        <begin position="457"/>
        <end position="472"/>
    </location>
</feature>
<feature type="region of interest" description="Disordered" evidence="1">
    <location>
        <begin position="527"/>
        <end position="637"/>
    </location>
</feature>
<comment type="caution">
    <text evidence="2">The sequence shown here is derived from an EMBL/GenBank/DDBJ whole genome shotgun (WGS) entry which is preliminary data.</text>
</comment>
<name>A0AAV5JDW4_9ROSI</name>
<dbReference type="AlphaFoldDB" id="A0AAV5JDW4"/>
<dbReference type="PANTHER" id="PTHR34282">
    <property type="entry name" value="OS01G0228800 PROTEIN-RELATED"/>
    <property type="match status" value="1"/>
</dbReference>
<evidence type="ECO:0000313" key="2">
    <source>
        <dbReference type="EMBL" id="GKV11742.1"/>
    </source>
</evidence>
<feature type="compositionally biased region" description="Basic and acidic residues" evidence="1">
    <location>
        <begin position="439"/>
        <end position="456"/>
    </location>
</feature>
<feature type="compositionally biased region" description="Basic and acidic residues" evidence="1">
    <location>
        <begin position="588"/>
        <end position="610"/>
    </location>
</feature>
<feature type="compositionally biased region" description="Polar residues" evidence="1">
    <location>
        <begin position="537"/>
        <end position="552"/>
    </location>
</feature>
<gene>
    <name evidence="2" type="ORF">SLEP1_g22965</name>
</gene>
<evidence type="ECO:0000313" key="3">
    <source>
        <dbReference type="Proteomes" id="UP001054252"/>
    </source>
</evidence>
<keyword evidence="3" id="KW-1185">Reference proteome</keyword>
<sequence length="838" mass="93893">MYRSFVTCDDPKGIVECGRIRRYKSRPERMEPKIERGESKKKANASLPRKMEKEEMVSKGRLEEYRSPSSFELLQVSRGAQKLNQVIDSWSKGNRYDGNSEDMAKNLLKGALNLQESLHMLGRLQEASQCLSGLKKEKGKSNGLRMSEVTEIVDSRSIRSEENYHMGFQNPQLSADGSLRDSIEELKKVIRESLAQQNLAPGINTEESAYFRFRGRNPDSALDIPSTSSSQSSMVQTSNFSYTNSPISSTTSEKKAKGLNLVAKLMGLEEFPLKPLQTASKQLESEKIFNQQRPAFDMDMPRARKPPFLVQKKGSEQRSLQEILETMHFKGLLKKNSFKEPSSHSHDPFCRQRLLNNSTPIVLITPLRDPWSQVQKPSVPASGEERALNKETMLKKQRAKTEIPTGIINCEEGGSNSDRLSSREVAEEALTKGLSQARVKDSRMTRTRLDEHEVQTRQKFSSQMKTSGSVTQHPEKKQVIEKKSAKVQKLGTTSGKPVEKDIIKAKTFSRYQEQAKVTTIKPCKLGNGLNVTKKRNSWTPSTASNSISTGRTQAIVHGNSEKKKSPAKKEKPVSKPKAAKVNTQNLGHEGDDKRINLTTEHESVLVEEGTKAAAQKSTEGTESPENQIGEHCNDDQSSISEIMPLTTESESETKSSEVDDQLSLHKIDGKSFTSGSTLEALLLSNPEFLSHAKELFDLNMNAPNTIQIHRTTDSTDTQERLSHDGANEIIQCRGDSQMTHPLSPNLVRLMRIHISPDQLLDEVCYGIEMLKCYSELASKNNPTDNLHALLERDIKHKEVSTGMWDLGWRNGFSMDDIAHIVNDIETRLLTTLVEEIVA</sequence>
<feature type="region of interest" description="Disordered" evidence="1">
    <location>
        <begin position="439"/>
        <end position="492"/>
    </location>
</feature>
<reference evidence="2 3" key="1">
    <citation type="journal article" date="2021" name="Commun. Biol.">
        <title>The genome of Shorea leprosula (Dipterocarpaceae) highlights the ecological relevance of drought in aseasonal tropical rainforests.</title>
        <authorList>
            <person name="Ng K.K.S."/>
            <person name="Kobayashi M.J."/>
            <person name="Fawcett J.A."/>
            <person name="Hatakeyama M."/>
            <person name="Paape T."/>
            <person name="Ng C.H."/>
            <person name="Ang C.C."/>
            <person name="Tnah L.H."/>
            <person name="Lee C.T."/>
            <person name="Nishiyama T."/>
            <person name="Sese J."/>
            <person name="O'Brien M.J."/>
            <person name="Copetti D."/>
            <person name="Mohd Noor M.I."/>
            <person name="Ong R.C."/>
            <person name="Putra M."/>
            <person name="Sireger I.Z."/>
            <person name="Indrioko S."/>
            <person name="Kosugi Y."/>
            <person name="Izuno A."/>
            <person name="Isagi Y."/>
            <person name="Lee S.L."/>
            <person name="Shimizu K.K."/>
        </authorList>
    </citation>
    <scope>NUCLEOTIDE SEQUENCE [LARGE SCALE GENOMIC DNA]</scope>
    <source>
        <strain evidence="2">214</strain>
    </source>
</reference>
<evidence type="ECO:0000256" key="1">
    <source>
        <dbReference type="SAM" id="MobiDB-lite"/>
    </source>
</evidence>
<dbReference type="EMBL" id="BPVZ01000035">
    <property type="protein sequence ID" value="GKV11742.1"/>
    <property type="molecule type" value="Genomic_DNA"/>
</dbReference>
<dbReference type="Proteomes" id="UP001054252">
    <property type="component" value="Unassembled WGS sequence"/>
</dbReference>
<feature type="compositionally biased region" description="Polar residues" evidence="1">
    <location>
        <begin position="615"/>
        <end position="626"/>
    </location>
</feature>
<protein>
    <recommendedName>
        <fullName evidence="4">DUF4378 domain-containing protein</fullName>
    </recommendedName>
</protein>
<proteinExistence type="predicted"/>
<feature type="compositionally biased region" description="Basic and acidic residues" evidence="1">
    <location>
        <begin position="473"/>
        <end position="484"/>
    </location>
</feature>
<feature type="compositionally biased region" description="Basic and acidic residues" evidence="1">
    <location>
        <begin position="559"/>
        <end position="573"/>
    </location>
</feature>
<evidence type="ECO:0008006" key="4">
    <source>
        <dbReference type="Google" id="ProtNLM"/>
    </source>
</evidence>
<accession>A0AAV5JDW4</accession>
<dbReference type="PANTHER" id="PTHR34282:SF2">
    <property type="entry name" value="DUF3741 DOMAIN-CONTAINING PROTEIN"/>
    <property type="match status" value="1"/>
</dbReference>
<feature type="compositionally biased region" description="Basic and acidic residues" evidence="1">
    <location>
        <begin position="26"/>
        <end position="41"/>
    </location>
</feature>
<organism evidence="2 3">
    <name type="scientific">Rubroshorea leprosula</name>
    <dbReference type="NCBI Taxonomy" id="152421"/>
    <lineage>
        <taxon>Eukaryota</taxon>
        <taxon>Viridiplantae</taxon>
        <taxon>Streptophyta</taxon>
        <taxon>Embryophyta</taxon>
        <taxon>Tracheophyta</taxon>
        <taxon>Spermatophyta</taxon>
        <taxon>Magnoliopsida</taxon>
        <taxon>eudicotyledons</taxon>
        <taxon>Gunneridae</taxon>
        <taxon>Pentapetalae</taxon>
        <taxon>rosids</taxon>
        <taxon>malvids</taxon>
        <taxon>Malvales</taxon>
        <taxon>Dipterocarpaceae</taxon>
        <taxon>Rubroshorea</taxon>
    </lineage>
</organism>
<feature type="region of interest" description="Disordered" evidence="1">
    <location>
        <begin position="26"/>
        <end position="61"/>
    </location>
</feature>
<feature type="compositionally biased region" description="Basic and acidic residues" evidence="1">
    <location>
        <begin position="49"/>
        <end position="61"/>
    </location>
</feature>